<dbReference type="EMBL" id="LR746264">
    <property type="protein sequence ID" value="CAA7388869.1"/>
    <property type="molecule type" value="Genomic_DNA"/>
</dbReference>
<proteinExistence type="predicted"/>
<gene>
    <name evidence="1" type="ORF">SI8410_01001027</name>
</gene>
<protein>
    <submittedName>
        <fullName evidence="1">Uncharacterized protein</fullName>
    </submittedName>
</protein>
<dbReference type="AlphaFoldDB" id="A0A7I8JY49"/>
<reference evidence="1" key="1">
    <citation type="submission" date="2020-02" db="EMBL/GenBank/DDBJ databases">
        <authorList>
            <person name="Scholz U."/>
            <person name="Mascher M."/>
            <person name="Fiebig A."/>
        </authorList>
    </citation>
    <scope>NUCLEOTIDE SEQUENCE</scope>
</reference>
<evidence type="ECO:0000313" key="1">
    <source>
        <dbReference type="EMBL" id="CAA7388869.1"/>
    </source>
</evidence>
<name>A0A7I8JY49_SPIIN</name>
<accession>A0A7I8JY49</accession>
<sequence>MSAFFDTIGSSNRLRRLSPGGAENGDFAALRRLSPDGEELDGGGARVRESFILRSAQQEEALHRIWYTLRRW</sequence>
<evidence type="ECO:0000313" key="2">
    <source>
        <dbReference type="Proteomes" id="UP000663760"/>
    </source>
</evidence>
<keyword evidence="2" id="KW-1185">Reference proteome</keyword>
<organism evidence="1 2">
    <name type="scientific">Spirodela intermedia</name>
    <name type="common">Intermediate duckweed</name>
    <dbReference type="NCBI Taxonomy" id="51605"/>
    <lineage>
        <taxon>Eukaryota</taxon>
        <taxon>Viridiplantae</taxon>
        <taxon>Streptophyta</taxon>
        <taxon>Embryophyta</taxon>
        <taxon>Tracheophyta</taxon>
        <taxon>Spermatophyta</taxon>
        <taxon>Magnoliopsida</taxon>
        <taxon>Liliopsida</taxon>
        <taxon>Araceae</taxon>
        <taxon>Lemnoideae</taxon>
        <taxon>Spirodela</taxon>
    </lineage>
</organism>
<dbReference type="Proteomes" id="UP000663760">
    <property type="component" value="Chromosome 1"/>
</dbReference>